<sequence>MEIEKIKELLDEEPEEIVEKMLADIKKQYGEVPYIVNFIKDMPELFISRMIYTNSIMREFKRMDPKTVELISIAVASALKCGHCLKTHIRAAKRLGVSKEEIFDTILISSTVANASILAEGTRAIDTEFASTVEGKDPSCMFCTFNSELQEQK</sequence>
<dbReference type="InterPro" id="IPR003779">
    <property type="entry name" value="CMD-like"/>
</dbReference>
<dbReference type="PANTHER" id="PTHR33930:SF8">
    <property type="entry name" value="4-CARBOXYMUCONOLACTONE DECARBOXYLASE"/>
    <property type="match status" value="1"/>
</dbReference>
<dbReference type="Gene3D" id="1.20.1290.10">
    <property type="entry name" value="AhpD-like"/>
    <property type="match status" value="1"/>
</dbReference>
<dbReference type="EMBL" id="CP003362">
    <property type="protein sequence ID" value="AGB48444.1"/>
    <property type="molecule type" value="Genomic_DNA"/>
</dbReference>
<organism evidence="2 3">
    <name type="scientific">Methanomethylovorans hollandica (strain DSM 15978 / NBRC 107637 / DMS1)</name>
    <dbReference type="NCBI Taxonomy" id="867904"/>
    <lineage>
        <taxon>Archaea</taxon>
        <taxon>Methanobacteriati</taxon>
        <taxon>Methanobacteriota</taxon>
        <taxon>Stenosarchaea group</taxon>
        <taxon>Methanomicrobia</taxon>
        <taxon>Methanosarcinales</taxon>
        <taxon>Methanosarcinaceae</taxon>
        <taxon>Methanomethylovorans</taxon>
    </lineage>
</organism>
<gene>
    <name evidence="2" type="ordered locus">Metho_0157</name>
</gene>
<dbReference type="NCBIfam" id="TIGR00778">
    <property type="entry name" value="ahpD_dom"/>
    <property type="match status" value="1"/>
</dbReference>
<evidence type="ECO:0000313" key="3">
    <source>
        <dbReference type="Proteomes" id="UP000010866"/>
    </source>
</evidence>
<name>L0KWU9_METHD</name>
<reference evidence="3" key="1">
    <citation type="submission" date="2012-02" db="EMBL/GenBank/DDBJ databases">
        <title>Complete sequence of chromosome of Methanomethylovorans hollandica DSM 15978.</title>
        <authorList>
            <person name="Lucas S."/>
            <person name="Copeland A."/>
            <person name="Lapidus A."/>
            <person name="Glavina del Rio T."/>
            <person name="Dalin E."/>
            <person name="Tice H."/>
            <person name="Bruce D."/>
            <person name="Goodwin L."/>
            <person name="Pitluck S."/>
            <person name="Peters L."/>
            <person name="Mikhailova N."/>
            <person name="Held B."/>
            <person name="Kyrpides N."/>
            <person name="Mavromatis K."/>
            <person name="Ivanova N."/>
            <person name="Brettin T."/>
            <person name="Detter J.C."/>
            <person name="Han C."/>
            <person name="Larimer F."/>
            <person name="Land M."/>
            <person name="Hauser L."/>
            <person name="Markowitz V."/>
            <person name="Cheng J.-F."/>
            <person name="Hugenholtz P."/>
            <person name="Woyke T."/>
            <person name="Wu D."/>
            <person name="Spring S."/>
            <person name="Schroeder M."/>
            <person name="Brambilla E."/>
            <person name="Klenk H.-P."/>
            <person name="Eisen J.A."/>
        </authorList>
    </citation>
    <scope>NUCLEOTIDE SEQUENCE [LARGE SCALE GENOMIC DNA]</scope>
    <source>
        <strain evidence="3">DSM 15978 / NBRC 107637 / DMS1</strain>
    </source>
</reference>
<evidence type="ECO:0000259" key="1">
    <source>
        <dbReference type="Pfam" id="PF02627"/>
    </source>
</evidence>
<dbReference type="RefSeq" id="WP_015323613.1">
    <property type="nucleotide sequence ID" value="NC_019977.1"/>
</dbReference>
<protein>
    <submittedName>
        <fullName evidence="2">Alkylhydroperoxidase AhpD family core domain protein</fullName>
    </submittedName>
</protein>
<proteinExistence type="predicted"/>
<dbReference type="OrthoDB" id="111898at2157"/>
<dbReference type="AlphaFoldDB" id="L0KWU9"/>
<dbReference type="STRING" id="867904.Metho_0157"/>
<dbReference type="InterPro" id="IPR004675">
    <property type="entry name" value="AhpD_core"/>
</dbReference>
<dbReference type="HOGENOM" id="CLU_137732_0_0_2"/>
<dbReference type="GeneID" id="14408018"/>
<keyword evidence="2" id="KW-0560">Oxidoreductase</keyword>
<dbReference type="Pfam" id="PF02627">
    <property type="entry name" value="CMD"/>
    <property type="match status" value="1"/>
</dbReference>
<dbReference type="Proteomes" id="UP000010866">
    <property type="component" value="Chromosome"/>
</dbReference>
<accession>L0KWU9</accession>
<feature type="domain" description="Carboxymuconolactone decarboxylase-like" evidence="1">
    <location>
        <begin position="44"/>
        <end position="113"/>
    </location>
</feature>
<dbReference type="GO" id="GO:0051920">
    <property type="term" value="F:peroxiredoxin activity"/>
    <property type="evidence" value="ECO:0007669"/>
    <property type="project" value="InterPro"/>
</dbReference>
<keyword evidence="2" id="KW-0575">Peroxidase</keyword>
<dbReference type="KEGG" id="mhz:Metho_0157"/>
<evidence type="ECO:0000313" key="2">
    <source>
        <dbReference type="EMBL" id="AGB48444.1"/>
    </source>
</evidence>
<dbReference type="PANTHER" id="PTHR33930">
    <property type="entry name" value="ALKYL HYDROPEROXIDE REDUCTASE AHPD"/>
    <property type="match status" value="1"/>
</dbReference>
<keyword evidence="3" id="KW-1185">Reference proteome</keyword>
<dbReference type="SUPFAM" id="SSF69118">
    <property type="entry name" value="AhpD-like"/>
    <property type="match status" value="1"/>
</dbReference>
<dbReference type="InterPro" id="IPR029032">
    <property type="entry name" value="AhpD-like"/>
</dbReference>